<dbReference type="AlphaFoldDB" id="A0A7W7FHA2"/>
<dbReference type="Gene3D" id="3.40.50.300">
    <property type="entry name" value="P-loop containing nucleotide triphosphate hydrolases"/>
    <property type="match status" value="1"/>
</dbReference>
<dbReference type="SUPFAM" id="SSF52540">
    <property type="entry name" value="P-loop containing nucleoside triphosphate hydrolases"/>
    <property type="match status" value="1"/>
</dbReference>
<dbReference type="GO" id="GO:0005524">
    <property type="term" value="F:ATP binding"/>
    <property type="evidence" value="ECO:0007669"/>
    <property type="project" value="UniProtKB-KW"/>
</dbReference>
<dbReference type="InterPro" id="IPR051396">
    <property type="entry name" value="Bact_Antivir_Def_Nuclease"/>
</dbReference>
<dbReference type="PANTHER" id="PTHR43581:SF4">
    <property type="entry name" value="ATP_GTP PHOSPHATASE"/>
    <property type="match status" value="1"/>
</dbReference>
<dbReference type="EMBL" id="JACHMD010000001">
    <property type="protein sequence ID" value="MBB4666201.1"/>
    <property type="molecule type" value="Genomic_DNA"/>
</dbReference>
<dbReference type="SMART" id="SM00382">
    <property type="entry name" value="AAA"/>
    <property type="match status" value="1"/>
</dbReference>
<dbReference type="InterPro" id="IPR003593">
    <property type="entry name" value="AAA+_ATPase"/>
</dbReference>
<dbReference type="Proteomes" id="UP000573729">
    <property type="component" value="Unassembled WGS sequence"/>
</dbReference>
<dbReference type="RefSeq" id="WP_184215593.1">
    <property type="nucleotide sequence ID" value="NZ_JACHMD010000001.1"/>
</dbReference>
<dbReference type="GO" id="GO:0016887">
    <property type="term" value="F:ATP hydrolysis activity"/>
    <property type="evidence" value="ECO:0007669"/>
    <property type="project" value="InterPro"/>
</dbReference>
<dbReference type="InterPro" id="IPR003959">
    <property type="entry name" value="ATPase_AAA_core"/>
</dbReference>
<name>A0A7W7FHA2_9MICO</name>
<dbReference type="PANTHER" id="PTHR43581">
    <property type="entry name" value="ATP/GTP PHOSPHATASE"/>
    <property type="match status" value="1"/>
</dbReference>
<keyword evidence="2" id="KW-0067">ATP-binding</keyword>
<evidence type="ECO:0000313" key="2">
    <source>
        <dbReference type="EMBL" id="MBB4666201.1"/>
    </source>
</evidence>
<gene>
    <name evidence="2" type="ORF">BKA24_000910</name>
</gene>
<dbReference type="InterPro" id="IPR027417">
    <property type="entry name" value="P-loop_NTPase"/>
</dbReference>
<keyword evidence="2" id="KW-0547">Nucleotide-binding</keyword>
<organism evidence="2 3">
    <name type="scientific">Microbacterium marinum</name>
    <dbReference type="NCBI Taxonomy" id="421115"/>
    <lineage>
        <taxon>Bacteria</taxon>
        <taxon>Bacillati</taxon>
        <taxon>Actinomycetota</taxon>
        <taxon>Actinomycetes</taxon>
        <taxon>Micrococcales</taxon>
        <taxon>Microbacteriaceae</taxon>
        <taxon>Microbacterium</taxon>
    </lineage>
</organism>
<keyword evidence="3" id="KW-1185">Reference proteome</keyword>
<feature type="domain" description="AAA+ ATPase" evidence="1">
    <location>
        <begin position="8"/>
        <end position="246"/>
    </location>
</feature>
<evidence type="ECO:0000313" key="3">
    <source>
        <dbReference type="Proteomes" id="UP000573729"/>
    </source>
</evidence>
<proteinExistence type="predicted"/>
<dbReference type="Pfam" id="PF13304">
    <property type="entry name" value="AAA_21"/>
    <property type="match status" value="1"/>
</dbReference>
<evidence type="ECO:0000259" key="1">
    <source>
        <dbReference type="SMART" id="SM00382"/>
    </source>
</evidence>
<accession>A0A7W7FHA2</accession>
<reference evidence="2 3" key="1">
    <citation type="submission" date="2020-08" db="EMBL/GenBank/DDBJ databases">
        <title>Sequencing the genomes of 1000 actinobacteria strains.</title>
        <authorList>
            <person name="Klenk H.-P."/>
        </authorList>
    </citation>
    <scope>NUCLEOTIDE SEQUENCE [LARGE SCALE GENOMIC DNA]</scope>
    <source>
        <strain evidence="2 3">DSM 24947</strain>
    </source>
</reference>
<protein>
    <submittedName>
        <fullName evidence="2">Energy-coupling factor transporter ATP-binding protein EcfA2</fullName>
    </submittedName>
</protein>
<sequence length="451" mass="48809">MDLCIELAAGIGVITGGNGAGKTTLLRGLQTLEDPEQAAWPDRLIQVEATGESAGSSWKVTLDRVAGDPPIAVSTDGETPQVVFLDPAEDSQRSRRYFEVDQNAADLLAGTDPAPFDDAWLDHASRILRRDYNLIEVFEVEGADGDGVIPWFRIAAAGIEYDTLSAGRGELSAIYLLWRLSRVSSPTVVIIDEPEAWLASFSQARLKETFAFLSTEIGLQFILTTHSPELYLGLPASRVTVLEAIPVPAAYGPMPSSKAAHSLGAPVRPTLALLTEDAVAAALTESIIRSRDPFLLEAVEIFHAQNGESALAQVQREFIDGDTRKRRLNMHIVLDGDQRQLNAGKRVKKDLRTYLPGDIAPDAILKQIVSAAISTMTDSDLRQQGIVDPTQFRMAISAAAGSDHHDWFIEVARGFSNYSATCDVLVRLCSDNQGFVADAESLVGSVRGALR</sequence>
<comment type="caution">
    <text evidence="2">The sequence shown here is derived from an EMBL/GenBank/DDBJ whole genome shotgun (WGS) entry which is preliminary data.</text>
</comment>